<dbReference type="Proteomes" id="UP000018808">
    <property type="component" value="Segment"/>
</dbReference>
<feature type="compositionally biased region" description="Basic and acidic residues" evidence="1">
    <location>
        <begin position="7"/>
        <end position="20"/>
    </location>
</feature>
<dbReference type="OrthoDB" id="28761at10239"/>
<proteinExistence type="predicted"/>
<sequence length="77" mass="8664">MKSFNQFREDCGCDKKDPKAKSKKKGNVEVMPNIPDGQKGMTTRVTNEAKNYDGPLYAPWSAVVKGRGFDPVEERNK</sequence>
<organism evidence="2 3">
    <name type="scientific">Synechococcus phage ACG-2014h</name>
    <dbReference type="NCBI Taxonomy" id="1340810"/>
    <lineage>
        <taxon>Viruses</taxon>
        <taxon>Duplodnaviria</taxon>
        <taxon>Heunggongvirae</taxon>
        <taxon>Uroviricota</taxon>
        <taxon>Caudoviricetes</taxon>
        <taxon>Pantevenvirales</taxon>
        <taxon>Kyanoviridae</taxon>
        <taxon>Sedonavirus</taxon>
        <taxon>Sedonavirus tusconh</taxon>
    </lineage>
</organism>
<dbReference type="GeneID" id="18504733"/>
<dbReference type="EMBL" id="KF156338">
    <property type="protein sequence ID" value="AHB80571.1"/>
    <property type="molecule type" value="Genomic_DNA"/>
</dbReference>
<dbReference type="RefSeq" id="YP_009008291.1">
    <property type="nucleotide sequence ID" value="NC_023587.1"/>
</dbReference>
<evidence type="ECO:0000256" key="1">
    <source>
        <dbReference type="SAM" id="MobiDB-lite"/>
    </source>
</evidence>
<reference evidence="2 3" key="1">
    <citation type="journal article" date="2014" name="Nature">
        <title>Viral tagging reveals discrete populations in Synechococcus viral genome sequence space.</title>
        <authorList>
            <person name="Deng L."/>
            <person name="Ignacio Espinoza J.C."/>
            <person name="Gregory A.C."/>
            <person name="Poulos B.T."/>
            <person name="Weitz J.S."/>
            <person name="Hugenholtz P."/>
            <person name="Sullivan M.B."/>
        </authorList>
    </citation>
    <scope>NUCLEOTIDE SEQUENCE [LARGE SCALE GENOMIC DNA]</scope>
</reference>
<gene>
    <name evidence="2" type="ORF">S-MbCM7_157</name>
</gene>
<dbReference type="KEGG" id="vg:18504733"/>
<protein>
    <submittedName>
        <fullName evidence="2">Uncharacterized protein</fullName>
    </submittedName>
</protein>
<evidence type="ECO:0000313" key="3">
    <source>
        <dbReference type="Proteomes" id="UP000018808"/>
    </source>
</evidence>
<name>V5URG7_9CAUD</name>
<evidence type="ECO:0000313" key="2">
    <source>
        <dbReference type="EMBL" id="AHB80571.1"/>
    </source>
</evidence>
<keyword evidence="3" id="KW-1185">Reference proteome</keyword>
<accession>V5URG7</accession>
<feature type="region of interest" description="Disordered" evidence="1">
    <location>
        <begin position="1"/>
        <end position="42"/>
    </location>
</feature>